<dbReference type="InterPro" id="IPR005331">
    <property type="entry name" value="Sulfotransferase"/>
</dbReference>
<protein>
    <recommendedName>
        <fullName evidence="3">Sulfotransferase family protein</fullName>
    </recommendedName>
</protein>
<dbReference type="PANTHER" id="PTHR32301:SF6">
    <property type="entry name" value="GOLVESIN-RELATED"/>
    <property type="match status" value="1"/>
</dbReference>
<name>A0A916NGP3_9FLAO</name>
<sequence>MKNIFIHIPKTGGSSFIGLLKDTFGYSQTSTPPTHLINTIEDTTIYHVDFKSTERTFKKPEIFNVDTRERFSSAKIFMLVRNPVERLISEFNFQFHLLNGKNGHPAAGIIQRLPEIPKDFEQYANFPHVHNYQTKFLSGRSLADPTPLNQEEFDQIIDTIEELSITCGITDEYNKFLTAFQNTTGIRLKTKLTVRKQTPQALKLSLPDATLEKIRDNNLFDYKLYEYIKSKQSKLKADNFKHLEPSKFTI</sequence>
<dbReference type="SUPFAM" id="SSF52540">
    <property type="entry name" value="P-loop containing nucleoside triphosphate hydrolases"/>
    <property type="match status" value="1"/>
</dbReference>
<dbReference type="Proteomes" id="UP000683507">
    <property type="component" value="Chromosome"/>
</dbReference>
<evidence type="ECO:0008006" key="3">
    <source>
        <dbReference type="Google" id="ProtNLM"/>
    </source>
</evidence>
<dbReference type="PANTHER" id="PTHR32301">
    <property type="entry name" value="COUNTIN RECEPTOR CNR3-RELATED"/>
    <property type="match status" value="1"/>
</dbReference>
<reference evidence="1" key="1">
    <citation type="submission" date="2021-04" db="EMBL/GenBank/DDBJ databases">
        <authorList>
            <person name="Rodrigo-Torres L."/>
            <person name="Arahal R. D."/>
            <person name="Lucena T."/>
        </authorList>
    </citation>
    <scope>NUCLEOTIDE SEQUENCE</scope>
    <source>
        <strain evidence="1">AS29M-1</strain>
    </source>
</reference>
<organism evidence="1 2">
    <name type="scientific">Parvicella tangerina</name>
    <dbReference type="NCBI Taxonomy" id="2829795"/>
    <lineage>
        <taxon>Bacteria</taxon>
        <taxon>Pseudomonadati</taxon>
        <taxon>Bacteroidota</taxon>
        <taxon>Flavobacteriia</taxon>
        <taxon>Flavobacteriales</taxon>
        <taxon>Parvicellaceae</taxon>
        <taxon>Parvicella</taxon>
    </lineage>
</organism>
<dbReference type="RefSeq" id="WP_258541428.1">
    <property type="nucleotide sequence ID" value="NZ_OU015584.1"/>
</dbReference>
<dbReference type="KEGG" id="ptan:CRYO30217_01217"/>
<evidence type="ECO:0000313" key="2">
    <source>
        <dbReference type="Proteomes" id="UP000683507"/>
    </source>
</evidence>
<dbReference type="AlphaFoldDB" id="A0A916NGP3"/>
<dbReference type="InterPro" id="IPR053259">
    <property type="entry name" value="Golvesin-related_Golgi"/>
</dbReference>
<accession>A0A916NGP3</accession>
<dbReference type="InterPro" id="IPR027417">
    <property type="entry name" value="P-loop_NTPase"/>
</dbReference>
<dbReference type="EMBL" id="OU015584">
    <property type="protein sequence ID" value="CAG5080201.1"/>
    <property type="molecule type" value="Genomic_DNA"/>
</dbReference>
<dbReference type="GO" id="GO:0008146">
    <property type="term" value="F:sulfotransferase activity"/>
    <property type="evidence" value="ECO:0007669"/>
    <property type="project" value="InterPro"/>
</dbReference>
<dbReference type="Pfam" id="PF03567">
    <property type="entry name" value="Sulfotransfer_2"/>
    <property type="match status" value="1"/>
</dbReference>
<dbReference type="Gene3D" id="3.40.50.300">
    <property type="entry name" value="P-loop containing nucleotide triphosphate hydrolases"/>
    <property type="match status" value="1"/>
</dbReference>
<proteinExistence type="predicted"/>
<evidence type="ECO:0000313" key="1">
    <source>
        <dbReference type="EMBL" id="CAG5080201.1"/>
    </source>
</evidence>
<keyword evidence="2" id="KW-1185">Reference proteome</keyword>
<dbReference type="GO" id="GO:0016020">
    <property type="term" value="C:membrane"/>
    <property type="evidence" value="ECO:0007669"/>
    <property type="project" value="InterPro"/>
</dbReference>
<gene>
    <name evidence="1" type="ORF">CRYO30217_01217</name>
</gene>